<feature type="compositionally biased region" description="Polar residues" evidence="1">
    <location>
        <begin position="219"/>
        <end position="249"/>
    </location>
</feature>
<comment type="caution">
    <text evidence="2">The sequence shown here is derived from an EMBL/GenBank/DDBJ whole genome shotgun (WGS) entry which is preliminary data.</text>
</comment>
<dbReference type="AlphaFoldDB" id="A0A2S4PQF0"/>
<evidence type="ECO:0000256" key="1">
    <source>
        <dbReference type="SAM" id="MobiDB-lite"/>
    </source>
</evidence>
<feature type="compositionally biased region" description="Polar residues" evidence="1">
    <location>
        <begin position="68"/>
        <end position="117"/>
    </location>
</feature>
<feature type="region of interest" description="Disordered" evidence="1">
    <location>
        <begin position="209"/>
        <end position="255"/>
    </location>
</feature>
<dbReference type="EMBL" id="PEDP01001105">
    <property type="protein sequence ID" value="POS84248.1"/>
    <property type="molecule type" value="Genomic_DNA"/>
</dbReference>
<keyword evidence="3" id="KW-1185">Reference proteome</keyword>
<name>A0A2S4PQF0_9PEZI</name>
<accession>A0A2S4PQF0</accession>
<evidence type="ECO:0000313" key="3">
    <source>
        <dbReference type="Proteomes" id="UP000237438"/>
    </source>
</evidence>
<sequence>MPTVRKPRRQHSLAYYAKIRARSRLLEKGIEEIPQIEMVGTEVEKIITKGLEDSQLARLIQNKDSENNGEILQNPSQSKAVARSSGSVKDLSKSTQVRNISPSALSTRPSTGDLSSQKACQNIEIENSRFEEVVEDSLSPMLSGGNEFFVDSLRVFVWASKAKFLQVGPGAIPPELHMVPPRTLPTVEKTFGDSFPALRLMIWVTVPKRGNSKQKTQPKPRTATSSGQSKKSATTQNQNNKTGTPNNGAAMSIPEDDHLFLRIPRIYE</sequence>
<evidence type="ECO:0000313" key="2">
    <source>
        <dbReference type="EMBL" id="POS84248.1"/>
    </source>
</evidence>
<dbReference type="Proteomes" id="UP000237438">
    <property type="component" value="Unassembled WGS sequence"/>
</dbReference>
<feature type="region of interest" description="Disordered" evidence="1">
    <location>
        <begin position="67"/>
        <end position="117"/>
    </location>
</feature>
<proteinExistence type="predicted"/>
<gene>
    <name evidence="2" type="ORF">EPUL_005591</name>
</gene>
<protein>
    <submittedName>
        <fullName evidence="2">Uncharacterized protein</fullName>
    </submittedName>
</protein>
<organism evidence="2 3">
    <name type="scientific">Erysiphe pulchra</name>
    <dbReference type="NCBI Taxonomy" id="225359"/>
    <lineage>
        <taxon>Eukaryota</taxon>
        <taxon>Fungi</taxon>
        <taxon>Dikarya</taxon>
        <taxon>Ascomycota</taxon>
        <taxon>Pezizomycotina</taxon>
        <taxon>Leotiomycetes</taxon>
        <taxon>Erysiphales</taxon>
        <taxon>Erysiphaceae</taxon>
        <taxon>Erysiphe</taxon>
    </lineage>
</organism>
<reference evidence="2 3" key="1">
    <citation type="submission" date="2017-10" db="EMBL/GenBank/DDBJ databases">
        <title>Development of genomic resources for the powdery mildew, Erysiphe pulchra.</title>
        <authorList>
            <person name="Wadl P.A."/>
            <person name="Mack B.M."/>
            <person name="Moore G."/>
            <person name="Beltz S.B."/>
        </authorList>
    </citation>
    <scope>NUCLEOTIDE SEQUENCE [LARGE SCALE GENOMIC DNA]</scope>
    <source>
        <strain evidence="2">Cflorida</strain>
    </source>
</reference>